<evidence type="ECO:0000256" key="1">
    <source>
        <dbReference type="ARBA" id="ARBA00022837"/>
    </source>
</evidence>
<keyword evidence="1" id="KW-0106">Calcium</keyword>
<dbReference type="Gene3D" id="1.10.238.10">
    <property type="entry name" value="EF-hand"/>
    <property type="match status" value="1"/>
</dbReference>
<dbReference type="InterPro" id="IPR011992">
    <property type="entry name" value="EF-hand-dom_pair"/>
</dbReference>
<reference evidence="4" key="1">
    <citation type="submission" date="2022-11" db="UniProtKB">
        <authorList>
            <consortium name="WormBaseParasite"/>
        </authorList>
    </citation>
    <scope>IDENTIFICATION</scope>
</reference>
<name>A0A914UXH1_9BILA</name>
<feature type="domain" description="EF-hand" evidence="2">
    <location>
        <begin position="99"/>
        <end position="134"/>
    </location>
</feature>
<organism evidence="3 4">
    <name type="scientific">Plectus sambesii</name>
    <dbReference type="NCBI Taxonomy" id="2011161"/>
    <lineage>
        <taxon>Eukaryota</taxon>
        <taxon>Metazoa</taxon>
        <taxon>Ecdysozoa</taxon>
        <taxon>Nematoda</taxon>
        <taxon>Chromadorea</taxon>
        <taxon>Plectida</taxon>
        <taxon>Plectina</taxon>
        <taxon>Plectoidea</taxon>
        <taxon>Plectidae</taxon>
        <taxon>Plectus</taxon>
    </lineage>
</organism>
<dbReference type="SUPFAM" id="SSF47473">
    <property type="entry name" value="EF-hand"/>
    <property type="match status" value="1"/>
</dbReference>
<dbReference type="GO" id="GO:0005509">
    <property type="term" value="F:calcium ion binding"/>
    <property type="evidence" value="ECO:0007669"/>
    <property type="project" value="InterPro"/>
</dbReference>
<evidence type="ECO:0000313" key="3">
    <source>
        <dbReference type="Proteomes" id="UP000887566"/>
    </source>
</evidence>
<proteinExistence type="predicted"/>
<keyword evidence="3" id="KW-1185">Reference proteome</keyword>
<dbReference type="Proteomes" id="UP000887566">
    <property type="component" value="Unplaced"/>
</dbReference>
<dbReference type="PROSITE" id="PS50222">
    <property type="entry name" value="EF_HAND_2"/>
    <property type="match status" value="1"/>
</dbReference>
<accession>A0A914UXH1</accession>
<dbReference type="PROSITE" id="PS00018">
    <property type="entry name" value="EF_HAND_1"/>
    <property type="match status" value="2"/>
</dbReference>
<dbReference type="InterPro" id="IPR018247">
    <property type="entry name" value="EF_Hand_1_Ca_BS"/>
</dbReference>
<protein>
    <submittedName>
        <fullName evidence="4">EF-hand domain-containing protein</fullName>
    </submittedName>
</protein>
<evidence type="ECO:0000313" key="4">
    <source>
        <dbReference type="WBParaSite" id="PSAMB.scaffold1343size32731.g12452.t1"/>
    </source>
</evidence>
<sequence>MATDAFLKKKWERVFYTFFDTNRNKVIDWNDFELLFEKIKELRGPDSNEYRIVSEAMGIVWDGLLSGAQGTVKKDDAEVSIDDWNRIWSRFDPKQMPIWQWEYLKYMFFLIDTSGDKLIDKTEFTEVMQIFGMSEADAAISFDKIAVDDKGEAIEKIDYGQFADLWRDYFSSTDPNRPGSWLFGPW</sequence>
<evidence type="ECO:0000259" key="2">
    <source>
        <dbReference type="PROSITE" id="PS50222"/>
    </source>
</evidence>
<dbReference type="InterPro" id="IPR002048">
    <property type="entry name" value="EF_hand_dom"/>
</dbReference>
<dbReference type="WBParaSite" id="PSAMB.scaffold1343size32731.g12452.t1">
    <property type="protein sequence ID" value="PSAMB.scaffold1343size32731.g12452.t1"/>
    <property type="gene ID" value="PSAMB.scaffold1343size32731.g12452"/>
</dbReference>
<dbReference type="AlphaFoldDB" id="A0A914UXH1"/>